<keyword evidence="3" id="KW-1185">Reference proteome</keyword>
<feature type="non-terminal residue" evidence="2">
    <location>
        <position position="193"/>
    </location>
</feature>
<accession>U6MAF0</accession>
<evidence type="ECO:0000313" key="2">
    <source>
        <dbReference type="EMBL" id="CDJ58620.1"/>
    </source>
</evidence>
<reference evidence="2" key="1">
    <citation type="submission" date="2013-10" db="EMBL/GenBank/DDBJ databases">
        <title>Genomic analysis of the causative agents of coccidiosis in chickens.</title>
        <authorList>
            <person name="Reid A.J."/>
            <person name="Blake D."/>
            <person name="Billington K."/>
            <person name="Browne H."/>
            <person name="Dunn M."/>
            <person name="Hung S."/>
            <person name="Kawahara F."/>
            <person name="Miranda-Saavedra D."/>
            <person name="Mourier T."/>
            <person name="Nagra H."/>
            <person name="Otto T.D."/>
            <person name="Rawlings N."/>
            <person name="Sanchez A."/>
            <person name="Sanders M."/>
            <person name="Subramaniam C."/>
            <person name="Tay Y."/>
            <person name="Dear P."/>
            <person name="Doerig C."/>
            <person name="Gruber A."/>
            <person name="Parkinson J."/>
            <person name="Shirley M."/>
            <person name="Wan K.L."/>
            <person name="Berriman M."/>
            <person name="Tomley F."/>
            <person name="Pain A."/>
        </authorList>
    </citation>
    <scope>NUCLEOTIDE SEQUENCE [LARGE SCALE GENOMIC DNA]</scope>
    <source>
        <strain evidence="2">Weybridge</strain>
    </source>
</reference>
<evidence type="ECO:0000256" key="1">
    <source>
        <dbReference type="SAM" id="MobiDB-lite"/>
    </source>
</evidence>
<organism evidence="2 3">
    <name type="scientific">Eimeria maxima</name>
    <name type="common">Coccidian parasite</name>
    <dbReference type="NCBI Taxonomy" id="5804"/>
    <lineage>
        <taxon>Eukaryota</taxon>
        <taxon>Sar</taxon>
        <taxon>Alveolata</taxon>
        <taxon>Apicomplexa</taxon>
        <taxon>Conoidasida</taxon>
        <taxon>Coccidia</taxon>
        <taxon>Eucoccidiorida</taxon>
        <taxon>Eimeriorina</taxon>
        <taxon>Eimeriidae</taxon>
        <taxon>Eimeria</taxon>
    </lineage>
</organism>
<dbReference type="Proteomes" id="UP000030763">
    <property type="component" value="Unassembled WGS sequence"/>
</dbReference>
<protein>
    <submittedName>
        <fullName evidence="2">Uncharacterized protein</fullName>
    </submittedName>
</protein>
<dbReference type="VEuPathDB" id="ToxoDB:EMWEY_00052210"/>
<proteinExistence type="predicted"/>
<gene>
    <name evidence="2" type="ORF">EMWEY_00052210</name>
</gene>
<dbReference type="EMBL" id="HG719756">
    <property type="protein sequence ID" value="CDJ58620.1"/>
    <property type="molecule type" value="Genomic_DNA"/>
</dbReference>
<dbReference type="AlphaFoldDB" id="U6MAF0"/>
<dbReference type="RefSeq" id="XP_013335268.1">
    <property type="nucleotide sequence ID" value="XM_013479814.1"/>
</dbReference>
<name>U6MAF0_EIMMA</name>
<sequence length="193" mass="19829">MTSRRPVGALGGYAASAWGLYVGNAGSLFPTGLRPLTVSAGHSSVHIVAAASRAATSTAAVATTVATEATATSPAGATTAAWRHAITRRALSKHTGALDTSLSSFLRYQYRQYPFCRPLTTGPPGIASGTRPAAATTAPPPVAEGPSVDFEGVHDVRFDLSQIPGTENARDGYLTLVAYTRGVVIVRCPGCSN</sequence>
<evidence type="ECO:0000313" key="3">
    <source>
        <dbReference type="Proteomes" id="UP000030763"/>
    </source>
</evidence>
<dbReference type="OMA" id="WRHAITR"/>
<dbReference type="GeneID" id="25339207"/>
<reference evidence="2" key="2">
    <citation type="submission" date="2013-10" db="EMBL/GenBank/DDBJ databases">
        <authorList>
            <person name="Aslett M."/>
        </authorList>
    </citation>
    <scope>NUCLEOTIDE SEQUENCE [LARGE SCALE GENOMIC DNA]</scope>
    <source>
        <strain evidence="2">Weybridge</strain>
    </source>
</reference>
<feature type="region of interest" description="Disordered" evidence="1">
    <location>
        <begin position="124"/>
        <end position="144"/>
    </location>
</feature>
<dbReference type="OrthoDB" id="512667at2759"/>